<gene>
    <name evidence="3" type="ORF">A2806_00875</name>
</gene>
<feature type="domain" description="HIT" evidence="2">
    <location>
        <begin position="11"/>
        <end position="119"/>
    </location>
</feature>
<sequence length="169" mass="19870">MSNEKPISDLIPCECFNGLANQEVDFICEFGPWVLMLNHQQNFLGRTLAILKRHAVDFGEITPHELIPLLSAYRHWKAAIDKAFKPDKYNLALLGNEEYLHGGHVHFHFVPRYRRPVTFASESFQHDTPETTTQNYSRVDRKQIYPIKIRRKIKHKILRSWPKHLAIKK</sequence>
<dbReference type="Proteomes" id="UP000177629">
    <property type="component" value="Unassembled WGS sequence"/>
</dbReference>
<dbReference type="InterPro" id="IPR036265">
    <property type="entry name" value="HIT-like_sf"/>
</dbReference>
<dbReference type="Gene3D" id="3.30.428.10">
    <property type="entry name" value="HIT-like"/>
    <property type="match status" value="1"/>
</dbReference>
<organism evidence="3 4">
    <name type="scientific">Candidatus Terrybacteria bacterium RIFCSPHIGHO2_01_FULL_48_17</name>
    <dbReference type="NCBI Taxonomy" id="1802362"/>
    <lineage>
        <taxon>Bacteria</taxon>
        <taxon>Candidatus Terryibacteriota</taxon>
    </lineage>
</organism>
<protein>
    <recommendedName>
        <fullName evidence="2">HIT domain-containing protein</fullName>
    </recommendedName>
</protein>
<feature type="short sequence motif" description="Histidine triad motif" evidence="1">
    <location>
        <begin position="104"/>
        <end position="108"/>
    </location>
</feature>
<reference evidence="3 4" key="1">
    <citation type="journal article" date="2016" name="Nat. Commun.">
        <title>Thousands of microbial genomes shed light on interconnected biogeochemical processes in an aquifer system.</title>
        <authorList>
            <person name="Anantharaman K."/>
            <person name="Brown C.T."/>
            <person name="Hug L.A."/>
            <person name="Sharon I."/>
            <person name="Castelle C.J."/>
            <person name="Probst A.J."/>
            <person name="Thomas B.C."/>
            <person name="Singh A."/>
            <person name="Wilkins M.J."/>
            <person name="Karaoz U."/>
            <person name="Brodie E.L."/>
            <person name="Williams K.H."/>
            <person name="Hubbard S.S."/>
            <person name="Banfield J.F."/>
        </authorList>
    </citation>
    <scope>NUCLEOTIDE SEQUENCE [LARGE SCALE GENOMIC DNA]</scope>
</reference>
<evidence type="ECO:0000256" key="1">
    <source>
        <dbReference type="PROSITE-ProRule" id="PRU00464"/>
    </source>
</evidence>
<evidence type="ECO:0000259" key="2">
    <source>
        <dbReference type="PROSITE" id="PS51084"/>
    </source>
</evidence>
<accession>A0A1G2PIM0</accession>
<proteinExistence type="predicted"/>
<dbReference type="PROSITE" id="PS51084">
    <property type="entry name" value="HIT_2"/>
    <property type="match status" value="1"/>
</dbReference>
<dbReference type="STRING" id="1802362.A2806_00875"/>
<dbReference type="AlphaFoldDB" id="A0A1G2PIM0"/>
<dbReference type="SUPFAM" id="SSF54197">
    <property type="entry name" value="HIT-like"/>
    <property type="match status" value="1"/>
</dbReference>
<evidence type="ECO:0000313" key="3">
    <source>
        <dbReference type="EMBL" id="OHA48175.1"/>
    </source>
</evidence>
<dbReference type="GO" id="GO:0003824">
    <property type="term" value="F:catalytic activity"/>
    <property type="evidence" value="ECO:0007669"/>
    <property type="project" value="InterPro"/>
</dbReference>
<dbReference type="InterPro" id="IPR011146">
    <property type="entry name" value="HIT-like"/>
</dbReference>
<comment type="caution">
    <text evidence="3">The sequence shown here is derived from an EMBL/GenBank/DDBJ whole genome shotgun (WGS) entry which is preliminary data.</text>
</comment>
<evidence type="ECO:0000313" key="4">
    <source>
        <dbReference type="Proteomes" id="UP000177629"/>
    </source>
</evidence>
<dbReference type="EMBL" id="MHSS01000008">
    <property type="protein sequence ID" value="OHA48175.1"/>
    <property type="molecule type" value="Genomic_DNA"/>
</dbReference>
<name>A0A1G2PIM0_9BACT</name>
<dbReference type="Pfam" id="PF01230">
    <property type="entry name" value="HIT"/>
    <property type="match status" value="1"/>
</dbReference>